<feature type="region of interest" description="Disordered" evidence="2">
    <location>
        <begin position="1095"/>
        <end position="1131"/>
    </location>
</feature>
<accession>A0A0K3CCL3</accession>
<evidence type="ECO:0000313" key="3">
    <source>
        <dbReference type="EMBL" id="CTR07499.1"/>
    </source>
</evidence>
<protein>
    <submittedName>
        <fullName evidence="3">Uncharacterized protein</fullName>
    </submittedName>
</protein>
<feature type="region of interest" description="Disordered" evidence="2">
    <location>
        <begin position="930"/>
        <end position="950"/>
    </location>
</feature>
<reference evidence="4 6" key="2">
    <citation type="journal article" date="2018" name="Elife">
        <title>Functional genomics of lipid metabolism in the oleaginous yeast Rhodosporidium toruloides.</title>
        <authorList>
            <person name="Coradetti S.T."/>
            <person name="Pinel D."/>
            <person name="Geiselman G."/>
            <person name="Ito M."/>
            <person name="Mondo S."/>
            <person name="Reilly M.C."/>
            <person name="Cheng Y.F."/>
            <person name="Bauer S."/>
            <person name="Grigoriev I."/>
            <person name="Gladden J.M."/>
            <person name="Simmons B.A."/>
            <person name="Brem R."/>
            <person name="Arkin A.P."/>
            <person name="Skerker J.M."/>
        </authorList>
    </citation>
    <scope>NUCLEOTIDE SEQUENCE [LARGE SCALE GENOMIC DNA]</scope>
    <source>
        <strain evidence="4 6">NBRC 0880</strain>
    </source>
</reference>
<feature type="compositionally biased region" description="Basic and acidic residues" evidence="2">
    <location>
        <begin position="700"/>
        <end position="710"/>
    </location>
</feature>
<dbReference type="OrthoDB" id="2527427at2759"/>
<dbReference type="EMBL" id="LCTV02000006">
    <property type="protein sequence ID" value="PRQ74442.1"/>
    <property type="molecule type" value="Genomic_DNA"/>
</dbReference>
<evidence type="ECO:0000313" key="5">
    <source>
        <dbReference type="Proteomes" id="UP000199069"/>
    </source>
</evidence>
<feature type="region of interest" description="Disordered" evidence="2">
    <location>
        <begin position="48"/>
        <end position="76"/>
    </location>
</feature>
<dbReference type="Proteomes" id="UP000199069">
    <property type="component" value="Unassembled WGS sequence"/>
</dbReference>
<name>A0A0K3CCL3_RHOTO</name>
<dbReference type="GO" id="GO:0007076">
    <property type="term" value="P:mitotic chromosome condensation"/>
    <property type="evidence" value="ECO:0007669"/>
    <property type="project" value="TreeGrafter"/>
</dbReference>
<gene>
    <name evidence="3" type="primary">FGENESH: predicted gene_6.282</name>
    <name evidence="4" type="ORF">AAT19DRAFT_14795</name>
    <name evidence="3" type="ORF">BN2166_0033600</name>
</gene>
<reference evidence="3 5" key="1">
    <citation type="submission" date="2015-07" db="EMBL/GenBank/DDBJ databases">
        <authorList>
            <person name="Cajimat M.N.B."/>
            <person name="Milazzo M.L."/>
            <person name="Fulhorst C.F."/>
        </authorList>
    </citation>
    <scope>NUCLEOTIDE SEQUENCE [LARGE SCALE GENOMIC DNA]</scope>
    <source>
        <strain evidence="3">Single colony</strain>
    </source>
</reference>
<dbReference type="Gene3D" id="1.10.287.1490">
    <property type="match status" value="1"/>
</dbReference>
<dbReference type="GO" id="GO:0000785">
    <property type="term" value="C:chromatin"/>
    <property type="evidence" value="ECO:0007669"/>
    <property type="project" value="TreeGrafter"/>
</dbReference>
<feature type="compositionally biased region" description="Acidic residues" evidence="2">
    <location>
        <begin position="627"/>
        <end position="639"/>
    </location>
</feature>
<evidence type="ECO:0000313" key="6">
    <source>
        <dbReference type="Proteomes" id="UP000239560"/>
    </source>
</evidence>
<sequence>MQQPHLPRLYLGHGVDQGPSRMLDSPAAQYYASPATYGSTPFASGGMLSPPGLDSGRPFAGAHSSEGSGWDMAWQGSGQATLGVGRTTSFSSTGSPLTPVNPSILSSAFFPQSGMTHPTMHRPSTAPHLPPHPHSHPQQPAPARKTTLHASTPSFYPGQYSRPPRSTFPRDQRGPNGPRRSDSVSLRPGDDPLRSPTLARRASASPATSSVSVKKDEPKKRKIVVRLPLETLTDDEADPEQQARLSIFVRAPLADDEPEATVQRMDKDARESVELEPDELVGRASHPDEVKMAGLPESIDVYLPGKNAWEEVWDTFEDDMKEKHGHVDLRRPAFLPPSRASTLAFSFDSLLSSRRPGHGRTASLFTSPSQLLPPRLRNALDGVKRASSGHASSLSLSFAGGFDAFRSPLTGSTTAVTSPGAISPLSGSTRLTPFAPAFVPSSTFATAVATPLPTSPAPVKEALALSPKVAEEAQRSVEGLSGEAGLDAGGGGVGEPVGANSPSMLVSVEEEEGGCVKETKKQASALASKDDSDKRSPPSRRTSGMSTKTDRTGVASDWTGSDVDSLRSPSLSPKQPRPDLSAELSRALEELGPLDSPEQLPALPVAQVSVEGPADAESDNSQYGDGELSDDGLGGEDGDEHGRKSGSPRRLRSESSAGSAVSAGFARPPGSHLKVDSELLFEAPSHVDRPSGGDSAAEASFHRVKQDFEFPPRSAHNSPRKASDAAAVALPSSPESARDEYGLPSLGTFGGPVDLSPNDRLDFGTFGQPGSLAVSPITGSSQGWRPSSTLDAAASKFRPSSGRLNAFASDFVPSLDGVAAEPFDPISPSTATFFPPGANQTPRRISGSHGPLPPLPLTASRIPSTSSYLDADALGPVSSSMRRVISAPVLVHPQPRRPLPSPPLYMSTPPRYTGYASADDEIEVLREPTDERAEQSGFGNRSVASVDDPLPEQYAPIRPVLTKESAPRAVPTIKNGPRLPQETTAGQASPARMGDPRARMESIDVALPTIAREMGRAVPLEQRPHSTGDASSIIEIDDEQTASFTDNDDVPLLFLEKLITDQFDHLRTELTATRTDDKLVELLKSITDRLETLSTSASTSGGAAHGLHPSSASRSRDSTADGSVRPASAPVTRVATPGIDVSPALAYSGFLDDLKATVQPLVGPQLNAPALAGDIASSVAQQLDNTLSSLFSSTLTPKLAVIDDRLGTLIDRIEAEKVSGSAKVIEEVQNALLPLSEFTTLVETIKTHLSGTPATVDLPRIADLESQLAKARNEHGKARSEKAVLSDRLDAEKARHGEEVADLRARLAKCEDDLKAGTLKLALRDAAHSVVKDELDRTRRELDTQRKSLSEAEQAQVRAEEQLAVAREELSKKKRDGAEQKSRFEVLSSELARAHGEIAGLEKRIAAQDERLATLQRLKAVQQQSLAAANQRNSDLRKEVAELEQLKETLKEVQAERETARTQEAALQDRCNTLVEENDRFRRQFDSLQQGLETMKVTVRRELEDADARVAAATAERDCLAVDNARLVEELSSLQPLSTPSTPVVVHHPAPQGKLSGEDFAPLQPQHTGSSAASDITIAHTDISPTPSISSQSFTRAEDGWYSSAE</sequence>
<dbReference type="GO" id="GO:0003682">
    <property type="term" value="F:chromatin binding"/>
    <property type="evidence" value="ECO:0007669"/>
    <property type="project" value="TreeGrafter"/>
</dbReference>
<feature type="region of interest" description="Disordered" evidence="2">
    <location>
        <begin position="103"/>
        <end position="218"/>
    </location>
</feature>
<evidence type="ECO:0000256" key="1">
    <source>
        <dbReference type="SAM" id="Coils"/>
    </source>
</evidence>
<dbReference type="GO" id="GO:0000793">
    <property type="term" value="C:condensed chromosome"/>
    <property type="evidence" value="ECO:0007669"/>
    <property type="project" value="TreeGrafter"/>
</dbReference>
<feature type="compositionally biased region" description="Low complexity" evidence="2">
    <location>
        <begin position="654"/>
        <end position="666"/>
    </location>
</feature>
<feature type="coiled-coil region" evidence="1">
    <location>
        <begin position="1261"/>
        <end position="1516"/>
    </location>
</feature>
<feature type="compositionally biased region" description="Polar residues" evidence="2">
    <location>
        <begin position="1583"/>
        <end position="1595"/>
    </location>
</feature>
<feature type="region of interest" description="Disordered" evidence="2">
    <location>
        <begin position="684"/>
        <end position="753"/>
    </location>
</feature>
<dbReference type="EMBL" id="CWKI01000006">
    <property type="protein sequence ID" value="CTR07499.1"/>
    <property type="molecule type" value="Genomic_DNA"/>
</dbReference>
<keyword evidence="5" id="KW-1185">Reference proteome</keyword>
<dbReference type="Proteomes" id="UP000239560">
    <property type="component" value="Unassembled WGS sequence"/>
</dbReference>
<feature type="region of interest" description="Disordered" evidence="2">
    <location>
        <begin position="1537"/>
        <end position="1606"/>
    </location>
</feature>
<organism evidence="3 5">
    <name type="scientific">Rhodotorula toruloides</name>
    <name type="common">Yeast</name>
    <name type="synonym">Rhodosporidium toruloides</name>
    <dbReference type="NCBI Taxonomy" id="5286"/>
    <lineage>
        <taxon>Eukaryota</taxon>
        <taxon>Fungi</taxon>
        <taxon>Dikarya</taxon>
        <taxon>Basidiomycota</taxon>
        <taxon>Pucciniomycotina</taxon>
        <taxon>Microbotryomycetes</taxon>
        <taxon>Sporidiobolales</taxon>
        <taxon>Sporidiobolaceae</taxon>
        <taxon>Rhodotorula</taxon>
    </lineage>
</organism>
<feature type="region of interest" description="Disordered" evidence="2">
    <location>
        <begin position="474"/>
        <end position="672"/>
    </location>
</feature>
<feature type="compositionally biased region" description="Low complexity" evidence="2">
    <location>
        <begin position="194"/>
        <end position="212"/>
    </location>
</feature>
<dbReference type="PANTHER" id="PTHR43941">
    <property type="entry name" value="STRUCTURAL MAINTENANCE OF CHROMOSOMES PROTEIN 2"/>
    <property type="match status" value="1"/>
</dbReference>
<evidence type="ECO:0000313" key="4">
    <source>
        <dbReference type="EMBL" id="PRQ74442.1"/>
    </source>
</evidence>
<evidence type="ECO:0000256" key="2">
    <source>
        <dbReference type="SAM" id="MobiDB-lite"/>
    </source>
</evidence>
<feature type="compositionally biased region" description="Polar residues" evidence="2">
    <location>
        <begin position="1565"/>
        <end position="1574"/>
    </location>
</feature>
<feature type="compositionally biased region" description="Polar residues" evidence="2">
    <location>
        <begin position="103"/>
        <end position="116"/>
    </location>
</feature>
<feature type="region of interest" description="Disordered" evidence="2">
    <location>
        <begin position="965"/>
        <end position="996"/>
    </location>
</feature>
<keyword evidence="1" id="KW-0175">Coiled coil</keyword>
<dbReference type="PANTHER" id="PTHR43941:SF1">
    <property type="entry name" value="STRUCTURAL MAINTENANCE OF CHROMOSOMES PROTEIN 2"/>
    <property type="match status" value="1"/>
</dbReference>
<dbReference type="OMA" id="WTNASEE"/>
<dbReference type="GO" id="GO:0000796">
    <property type="term" value="C:condensin complex"/>
    <property type="evidence" value="ECO:0007669"/>
    <property type="project" value="TreeGrafter"/>
</dbReference>
<proteinExistence type="predicted"/>
<dbReference type="STRING" id="5286.A0A0K3CCL3"/>
<feature type="compositionally biased region" description="Low complexity" evidence="2">
    <location>
        <begin position="1095"/>
        <end position="1113"/>
    </location>
</feature>